<feature type="transmembrane region" description="Helical" evidence="5">
    <location>
        <begin position="149"/>
        <end position="167"/>
    </location>
</feature>
<dbReference type="AlphaFoldDB" id="A0A2A4X1X4"/>
<comment type="subcellular location">
    <subcellularLocation>
        <location evidence="1">Membrane</location>
        <topology evidence="1">Multi-pass membrane protein</topology>
    </subcellularLocation>
</comment>
<evidence type="ECO:0000313" key="7">
    <source>
        <dbReference type="EMBL" id="PCI76057.1"/>
    </source>
</evidence>
<feature type="transmembrane region" description="Helical" evidence="5">
    <location>
        <begin position="20"/>
        <end position="40"/>
    </location>
</feature>
<dbReference type="Proteomes" id="UP000218775">
    <property type="component" value="Unassembled WGS sequence"/>
</dbReference>
<keyword evidence="4 5" id="KW-0472">Membrane</keyword>
<evidence type="ECO:0000256" key="3">
    <source>
        <dbReference type="ARBA" id="ARBA00022989"/>
    </source>
</evidence>
<evidence type="ECO:0000259" key="6">
    <source>
        <dbReference type="Pfam" id="PF06271"/>
    </source>
</evidence>
<evidence type="ECO:0000256" key="4">
    <source>
        <dbReference type="ARBA" id="ARBA00023136"/>
    </source>
</evidence>
<evidence type="ECO:0000313" key="8">
    <source>
        <dbReference type="Proteomes" id="UP000218775"/>
    </source>
</evidence>
<dbReference type="Pfam" id="PF06271">
    <property type="entry name" value="RDD"/>
    <property type="match status" value="1"/>
</dbReference>
<feature type="transmembrane region" description="Helical" evidence="5">
    <location>
        <begin position="52"/>
        <end position="72"/>
    </location>
</feature>
<evidence type="ECO:0000256" key="5">
    <source>
        <dbReference type="SAM" id="Phobius"/>
    </source>
</evidence>
<reference evidence="8" key="1">
    <citation type="submission" date="2017-08" db="EMBL/GenBank/DDBJ databases">
        <title>A dynamic microbial community with high functional redundancy inhabits the cold, oxic subseafloor aquifer.</title>
        <authorList>
            <person name="Tully B.J."/>
            <person name="Wheat C.G."/>
            <person name="Glazer B.T."/>
            <person name="Huber J.A."/>
        </authorList>
    </citation>
    <scope>NUCLEOTIDE SEQUENCE [LARGE SCALE GENOMIC DNA]</scope>
</reference>
<dbReference type="InterPro" id="IPR010432">
    <property type="entry name" value="RDD"/>
</dbReference>
<organism evidence="7 8">
    <name type="scientific">Aerophobetes bacterium</name>
    <dbReference type="NCBI Taxonomy" id="2030807"/>
    <lineage>
        <taxon>Bacteria</taxon>
        <taxon>Candidatus Aerophobota</taxon>
    </lineage>
</organism>
<dbReference type="EMBL" id="NVUK01000035">
    <property type="protein sequence ID" value="PCI76057.1"/>
    <property type="molecule type" value="Genomic_DNA"/>
</dbReference>
<dbReference type="GO" id="GO:0016020">
    <property type="term" value="C:membrane"/>
    <property type="evidence" value="ECO:0007669"/>
    <property type="project" value="UniProtKB-SubCell"/>
</dbReference>
<proteinExistence type="predicted"/>
<evidence type="ECO:0000256" key="1">
    <source>
        <dbReference type="ARBA" id="ARBA00004141"/>
    </source>
</evidence>
<keyword evidence="2 5" id="KW-0812">Transmembrane</keyword>
<evidence type="ECO:0000256" key="2">
    <source>
        <dbReference type="ARBA" id="ARBA00022692"/>
    </source>
</evidence>
<gene>
    <name evidence="7" type="ORF">COB21_04935</name>
</gene>
<keyword evidence="3 5" id="KW-1133">Transmembrane helix</keyword>
<name>A0A2A4X1X4_UNCAE</name>
<feature type="domain" description="RDD" evidence="6">
    <location>
        <begin position="16"/>
        <end position="138"/>
    </location>
</feature>
<feature type="transmembrane region" description="Helical" evidence="5">
    <location>
        <begin position="104"/>
        <end position="128"/>
    </location>
</feature>
<comment type="caution">
    <text evidence="7">The sequence shown here is derived from an EMBL/GenBank/DDBJ whole genome shotgun (WGS) entry which is preliminary data.</text>
</comment>
<sequence>MVDQVDTDFAPVKSCLWRRFFARSFDYLFFILVLLILTHITPLRFTSFHPYFFISVIFFWIFIETFLLSTVGTTPGKWLLSMHVSQKNGKKLSLRDSLHRSVSVWWLGLAAGVPIICLVTMLVASVKLSSTGTCSWDKMEGYKVSHKKLNPFKVLVFLVILASYFWFMSFNVNYVLSFF</sequence>
<protein>
    <recommendedName>
        <fullName evidence="6">RDD domain-containing protein</fullName>
    </recommendedName>
</protein>
<accession>A0A2A4X1X4</accession>